<evidence type="ECO:0000256" key="9">
    <source>
        <dbReference type="ARBA" id="ARBA00033309"/>
    </source>
</evidence>
<feature type="compositionally biased region" description="Low complexity" evidence="10">
    <location>
        <begin position="196"/>
        <end position="212"/>
    </location>
</feature>
<evidence type="ECO:0000256" key="7">
    <source>
        <dbReference type="ARBA" id="ARBA00022694"/>
    </source>
</evidence>
<feature type="domain" description="tRNA (adenine(58)-N(1))-methyltransferase catalytic subunit TRM61 C-terminal" evidence="11">
    <location>
        <begin position="38"/>
        <end position="116"/>
    </location>
</feature>
<name>A0A8H7ZMP8_9FUNG</name>
<keyword evidence="5" id="KW-0808">Transferase</keyword>
<dbReference type="InterPro" id="IPR014816">
    <property type="entry name" value="tRNA_MeTrfase_Gcd14"/>
</dbReference>
<dbReference type="Proteomes" id="UP000673691">
    <property type="component" value="Unassembled WGS sequence"/>
</dbReference>
<feature type="region of interest" description="Disordered" evidence="10">
    <location>
        <begin position="114"/>
        <end position="232"/>
    </location>
</feature>
<dbReference type="PROSITE" id="PS51620">
    <property type="entry name" value="SAM_TRM61"/>
    <property type="match status" value="1"/>
</dbReference>
<dbReference type="AlphaFoldDB" id="A0A8H7ZMP8"/>
<keyword evidence="13" id="KW-1185">Reference proteome</keyword>
<dbReference type="GO" id="GO:0005634">
    <property type="term" value="C:nucleus"/>
    <property type="evidence" value="ECO:0007669"/>
    <property type="project" value="UniProtKB-SubCell"/>
</dbReference>
<evidence type="ECO:0000313" key="12">
    <source>
        <dbReference type="EMBL" id="KAG5455807.1"/>
    </source>
</evidence>
<evidence type="ECO:0000256" key="4">
    <source>
        <dbReference type="ARBA" id="ARBA00022603"/>
    </source>
</evidence>
<dbReference type="Gene3D" id="3.40.630.30">
    <property type="match status" value="1"/>
</dbReference>
<dbReference type="SUPFAM" id="SSF53335">
    <property type="entry name" value="S-adenosyl-L-methionine-dependent methyltransferases"/>
    <property type="match status" value="1"/>
</dbReference>
<dbReference type="EMBL" id="JAEFCI010012762">
    <property type="protein sequence ID" value="KAG5455807.1"/>
    <property type="molecule type" value="Genomic_DNA"/>
</dbReference>
<evidence type="ECO:0000256" key="10">
    <source>
        <dbReference type="SAM" id="MobiDB-lite"/>
    </source>
</evidence>
<evidence type="ECO:0000256" key="6">
    <source>
        <dbReference type="ARBA" id="ARBA00022691"/>
    </source>
</evidence>
<dbReference type="GO" id="GO:0160107">
    <property type="term" value="F:tRNA (adenine(58)-N1)-methyltransferase activity"/>
    <property type="evidence" value="ECO:0007669"/>
    <property type="project" value="UniProtKB-EC"/>
</dbReference>
<dbReference type="PANTHER" id="PTHR12133">
    <property type="entry name" value="TRNA (ADENINE(58)-N(1))-METHYLTRANSFERASE"/>
    <property type="match status" value="1"/>
</dbReference>
<reference evidence="12 13" key="1">
    <citation type="journal article" name="Sci. Rep.">
        <title>Genome-scale phylogenetic analyses confirm Olpidium as the closest living zoosporic fungus to the non-flagellated, terrestrial fungi.</title>
        <authorList>
            <person name="Chang Y."/>
            <person name="Rochon D."/>
            <person name="Sekimoto S."/>
            <person name="Wang Y."/>
            <person name="Chovatia M."/>
            <person name="Sandor L."/>
            <person name="Salamov A."/>
            <person name="Grigoriev I.V."/>
            <person name="Stajich J.E."/>
            <person name="Spatafora J.W."/>
        </authorList>
    </citation>
    <scope>NUCLEOTIDE SEQUENCE [LARGE SCALE GENOMIC DNA]</scope>
    <source>
        <strain evidence="12">S191</strain>
    </source>
</reference>
<keyword evidence="6" id="KW-0949">S-adenosyl-L-methionine</keyword>
<comment type="subcellular location">
    <subcellularLocation>
        <location evidence="1">Nucleus</location>
    </subcellularLocation>
</comment>
<keyword evidence="7" id="KW-0819">tRNA processing</keyword>
<dbReference type="GO" id="GO:0031515">
    <property type="term" value="C:tRNA (m1A) methyltransferase complex"/>
    <property type="evidence" value="ECO:0007669"/>
    <property type="project" value="InterPro"/>
</dbReference>
<evidence type="ECO:0000256" key="1">
    <source>
        <dbReference type="ARBA" id="ARBA00004123"/>
    </source>
</evidence>
<evidence type="ECO:0000256" key="3">
    <source>
        <dbReference type="ARBA" id="ARBA00015963"/>
    </source>
</evidence>
<protein>
    <recommendedName>
        <fullName evidence="3">tRNA (adenine(58)-N(1))-methyltransferase catalytic subunit TRM61</fullName>
        <ecNumber evidence="2">2.1.1.220</ecNumber>
    </recommendedName>
    <alternativeName>
        <fullName evidence="9">tRNA(m1A58)-methyltransferase subunit TRM61</fullName>
    </alternativeName>
</protein>
<organism evidence="12 13">
    <name type="scientific">Olpidium bornovanus</name>
    <dbReference type="NCBI Taxonomy" id="278681"/>
    <lineage>
        <taxon>Eukaryota</taxon>
        <taxon>Fungi</taxon>
        <taxon>Fungi incertae sedis</taxon>
        <taxon>Olpidiomycota</taxon>
        <taxon>Olpidiomycotina</taxon>
        <taxon>Olpidiomycetes</taxon>
        <taxon>Olpidiales</taxon>
        <taxon>Olpidiaceae</taxon>
        <taxon>Olpidium</taxon>
    </lineage>
</organism>
<keyword evidence="8" id="KW-0539">Nucleus</keyword>
<dbReference type="OrthoDB" id="1925287at2759"/>
<sequence length="534" mass="58136">MGGNSCCEVCIQGRRNYSAWDAPFFNRFDLQRPDREQRNQCGRICCFSPCIEQVQRTCAALRENRFRDITMFECLAKPLDTRKIALPSVHDAIEVAVEHQNKRARLLDERRTANLASATSTGEPMADGDPTTDNAPKPQTVVASADDEPMTENAPKPTETELASADDEPMTDNAPKPTETALASADDGSQTQRCVAAASPPGGKAGPASPFSRKGKQAAHTGRGLAVSMPPDEVRGHTSYLTFATFLPEMFAKAPETEAETTAEPAAAGSVESVVASDKRYRICPVTKENIDDLRNLHAVLFPVRPAAASSGHIRNSCVKSDRTATGLGGNPCGRPGSCFIVIAPRVTFDHLEVYFRDTCVGAVCCRREAAAESKTDVIKSIQAEGIRKNVLYIVTLGVLAPYRNKGLGKLPPPRGCRHRILARDPAPRRKLIAESLRDHRNRVPAHEKKKKKRQSAPGLRAFRRGGRWHNRARVPPCPEHEQRGAEALPTCGVPCRGRASPIVREDHPGRKRGRGVPREILAIEYIEAGGAGS</sequence>
<dbReference type="Pfam" id="PF08704">
    <property type="entry name" value="GCD14"/>
    <property type="match status" value="1"/>
</dbReference>
<gene>
    <name evidence="12" type="ORF">BJ554DRAFT_4643</name>
</gene>
<dbReference type="GO" id="GO:0030488">
    <property type="term" value="P:tRNA methylation"/>
    <property type="evidence" value="ECO:0007669"/>
    <property type="project" value="InterPro"/>
</dbReference>
<dbReference type="PANTHER" id="PTHR12133:SF2">
    <property type="entry name" value="TRNA (ADENINE(58)-N(1))-METHYLTRANSFERASE CATALYTIC SUBUNIT TRMT61A"/>
    <property type="match status" value="1"/>
</dbReference>
<accession>A0A8H7ZMP8</accession>
<dbReference type="InterPro" id="IPR029063">
    <property type="entry name" value="SAM-dependent_MTases_sf"/>
</dbReference>
<keyword evidence="4 12" id="KW-0489">Methyltransferase</keyword>
<evidence type="ECO:0000259" key="11">
    <source>
        <dbReference type="Pfam" id="PF08704"/>
    </source>
</evidence>
<evidence type="ECO:0000256" key="2">
    <source>
        <dbReference type="ARBA" id="ARBA00012796"/>
    </source>
</evidence>
<evidence type="ECO:0000313" key="13">
    <source>
        <dbReference type="Proteomes" id="UP000673691"/>
    </source>
</evidence>
<dbReference type="InterPro" id="IPR049470">
    <property type="entry name" value="TRM61_C"/>
</dbReference>
<dbReference type="Gene3D" id="3.40.50.150">
    <property type="entry name" value="Vaccinia Virus protein VP39"/>
    <property type="match status" value="1"/>
</dbReference>
<evidence type="ECO:0000256" key="5">
    <source>
        <dbReference type="ARBA" id="ARBA00022679"/>
    </source>
</evidence>
<proteinExistence type="predicted"/>
<evidence type="ECO:0000256" key="8">
    <source>
        <dbReference type="ARBA" id="ARBA00023242"/>
    </source>
</evidence>
<dbReference type="EC" id="2.1.1.220" evidence="2"/>
<comment type="caution">
    <text evidence="12">The sequence shown here is derived from an EMBL/GenBank/DDBJ whole genome shotgun (WGS) entry which is preliminary data.</text>
</comment>